<organism evidence="2 3">
    <name type="scientific">Cyprinus carpio</name>
    <name type="common">Common carp</name>
    <dbReference type="NCBI Taxonomy" id="7962"/>
    <lineage>
        <taxon>Eukaryota</taxon>
        <taxon>Metazoa</taxon>
        <taxon>Chordata</taxon>
        <taxon>Craniata</taxon>
        <taxon>Vertebrata</taxon>
        <taxon>Euteleostomi</taxon>
        <taxon>Actinopterygii</taxon>
        <taxon>Neopterygii</taxon>
        <taxon>Teleostei</taxon>
        <taxon>Ostariophysi</taxon>
        <taxon>Cypriniformes</taxon>
        <taxon>Cyprinidae</taxon>
        <taxon>Cyprininae</taxon>
        <taxon>Cyprinus</taxon>
    </lineage>
</organism>
<dbReference type="Ensembl" id="ENSCCRT00020070658.1">
    <property type="protein sequence ID" value="ENSCCRP00020064177.1"/>
    <property type="gene ID" value="ENSCCRG00020030267.1"/>
</dbReference>
<feature type="region of interest" description="Disordered" evidence="1">
    <location>
        <begin position="250"/>
        <end position="277"/>
    </location>
</feature>
<dbReference type="GO" id="GO:0000785">
    <property type="term" value="C:chromatin"/>
    <property type="evidence" value="ECO:0007669"/>
    <property type="project" value="TreeGrafter"/>
</dbReference>
<sequence length="607" mass="69557">MLAFPQERMDGSWEKAGPSNYELQQNAQKIFQFRFKNKTYIVMRDTSKTVLEALMTNNIFVNIKKKNKEKEIIIQRSKGNVLRAAVKTDFPCSLIEKDEILKIQFINNDGNASTEQKPTIADTSKPETLVTFYIHTTGGPKKKLLMKNRNLRLNVDDVCVYAFKEEDCITAIKRDGRFIDDILQENFALSEMDSETIYVMSITAEHLHQKHFRVIVISDIDLPDGQDALGITKTDSDSVASTSILAENVDPNHQIPINNETEKNTKKPTAQKTQSPKMEIPDSNEILGILRAQFKLLLETLNLRTNPEVQKFFREEYDKSVQSFSKVRKVKEIMRLSQSVCQIRVEGSAPVKATGFLLFGKFILTNAHVVKNFDIFTWKIHDPIKAAFGFEQKSDKENVTVVPVKDTFAARHQGKEGDNHFDFALLELNDEIPETFPLLKSYSKDNCTTTGEICIVGHPNSEVKKIDPCFIIGRENRQKVEIEHVSENIKFYPIMRQQFMKEKWSFSKNQITYNSCFFHGSSGSPVFDRKCCLIGIHTGGFTYRGENTIRSVMEYAYAIQPILDKIKTLAENKNRTDILEYLNDTDNYLNITTQPQEDQEMADVSQR</sequence>
<dbReference type="InterPro" id="IPR009003">
    <property type="entry name" value="Peptidase_S1_PA"/>
</dbReference>
<dbReference type="InterPro" id="IPR043504">
    <property type="entry name" value="Peptidase_S1_PA_chymotrypsin"/>
</dbReference>
<evidence type="ECO:0000313" key="2">
    <source>
        <dbReference type="Ensembl" id="ENSCCRP00020064177.1"/>
    </source>
</evidence>
<evidence type="ECO:0000256" key="1">
    <source>
        <dbReference type="SAM" id="MobiDB-lite"/>
    </source>
</evidence>
<dbReference type="AlphaFoldDB" id="A0A8C2G4L3"/>
<name>A0A8C2G4L3_CYPCA</name>
<dbReference type="GO" id="GO:0006260">
    <property type="term" value="P:DNA replication"/>
    <property type="evidence" value="ECO:0007669"/>
    <property type="project" value="TreeGrafter"/>
</dbReference>
<dbReference type="Gene3D" id="2.40.10.10">
    <property type="entry name" value="Trypsin-like serine proteases"/>
    <property type="match status" value="2"/>
</dbReference>
<accession>A0A8C2G4L3</accession>
<dbReference type="GO" id="GO:0005634">
    <property type="term" value="C:nucleus"/>
    <property type="evidence" value="ECO:0007669"/>
    <property type="project" value="TreeGrafter"/>
</dbReference>
<dbReference type="PANTHER" id="PTHR14389">
    <property type="entry name" value="SI:CH1073-475A24.1"/>
    <property type="match status" value="1"/>
</dbReference>
<feature type="compositionally biased region" description="Polar residues" evidence="1">
    <location>
        <begin position="267"/>
        <end position="276"/>
    </location>
</feature>
<dbReference type="Pfam" id="PF13365">
    <property type="entry name" value="Trypsin_2"/>
    <property type="match status" value="1"/>
</dbReference>
<dbReference type="PANTHER" id="PTHR14389:SF3">
    <property type="entry name" value="PROTEIN FAM111A-LIKE"/>
    <property type="match status" value="1"/>
</dbReference>
<protein>
    <recommendedName>
        <fullName evidence="4">Protein FAM111A-like</fullName>
    </recommendedName>
</protein>
<dbReference type="Proteomes" id="UP000694701">
    <property type="component" value="Unplaced"/>
</dbReference>
<dbReference type="SUPFAM" id="SSF50494">
    <property type="entry name" value="Trypsin-like serine proteases"/>
    <property type="match status" value="1"/>
</dbReference>
<reference evidence="2" key="1">
    <citation type="submission" date="2025-08" db="UniProtKB">
        <authorList>
            <consortium name="Ensembl"/>
        </authorList>
    </citation>
    <scope>IDENTIFICATION</scope>
</reference>
<proteinExistence type="predicted"/>
<evidence type="ECO:0000313" key="3">
    <source>
        <dbReference type="Proteomes" id="UP000694701"/>
    </source>
</evidence>
<evidence type="ECO:0008006" key="4">
    <source>
        <dbReference type="Google" id="ProtNLM"/>
    </source>
</evidence>